<feature type="compositionally biased region" description="Polar residues" evidence="1">
    <location>
        <begin position="582"/>
        <end position="599"/>
    </location>
</feature>
<sequence length="836" mass="98503">MVQERGLAPRSRLVSCSGIIKSSREMRQSRARAEESRLDVERRLKYLGAARVSLDVLRLYWDGTNLRREPSRQHVEILAGCFDKEGCHRMKLHNHVPAKISQECLDLALRSSRVSARQLLNGVPELTFPDDYKLDYLHGLHRIEAAREFLSETDKWWTVDLYLSDLDTNLETCLIEEYSNEEKPSDGEIYRKIRQYKDNFIFRQRWQARLKKTRAKDMTTLLRNEELTEAFDSLLPIYGLWDGMKLTTIHKITPMRCPELITNYLEGIKRFYSDLVEGDEHAMQKIDPATVKAMELRAPRASTKDAKFLYGEIHGARIFSAFSDPEREEIWRRLQMFEGLVPSLGTFFNDVLYLELLVDSVRRLTQIPNNASLIEALQKRFTGVNQEDGLIRIQSKEDTFVHWEGNRADQIDYGIRQLFAFAMREYPSMPREREGKDLLQQPRARAVPSVLHCFADLASDLGFASDEIKALKQLDTDTRRTYPRSRPILVTSGPGVALSVRCGKPRCRSFEADRNLLFVDHLHDTRQDQGDGITSFYVRKSVYLAFFGRPSETDNATNMGEDTEDADSVLSYYHRQDRDQYQETSGVDQNGGQTQASTAQEERRQEQRRQEQELQRRLEQERLNQERLDQETLELERLERELLERERLEQAELERVKLRERLNYDALKRKELEQEKREQQRQEQLRQEEELQTGLEEERLQRERLERDRLVQDQHEQEKVEIRFKEWKGHCWKALPSIYAHPEDSSEVERIAKKYIRKRFRIFNTELQMLAPRDCFQEVANDRTHTVLLVSQDSLCTDNEMEESAKRVRDDALRILELKRTATDEISRTHHARKRR</sequence>
<protein>
    <submittedName>
        <fullName evidence="2">Uncharacterized protein</fullName>
    </submittedName>
</protein>
<gene>
    <name evidence="2" type="ORF">RAG0_13623</name>
</gene>
<evidence type="ECO:0000313" key="3">
    <source>
        <dbReference type="Proteomes" id="UP000178912"/>
    </source>
</evidence>
<name>A0A1E1LDN1_9HELO</name>
<dbReference type="InterPro" id="IPR022198">
    <property type="entry name" value="DUF3723"/>
</dbReference>
<organism evidence="2 3">
    <name type="scientific">Rhynchosporium agropyri</name>
    <dbReference type="NCBI Taxonomy" id="914238"/>
    <lineage>
        <taxon>Eukaryota</taxon>
        <taxon>Fungi</taxon>
        <taxon>Dikarya</taxon>
        <taxon>Ascomycota</taxon>
        <taxon>Pezizomycotina</taxon>
        <taxon>Leotiomycetes</taxon>
        <taxon>Helotiales</taxon>
        <taxon>Ploettnerulaceae</taxon>
        <taxon>Rhynchosporium</taxon>
    </lineage>
</organism>
<accession>A0A1E1LDN1</accession>
<proteinExistence type="predicted"/>
<evidence type="ECO:0000313" key="2">
    <source>
        <dbReference type="EMBL" id="CZT08631.1"/>
    </source>
</evidence>
<keyword evidence="3" id="KW-1185">Reference proteome</keyword>
<feature type="region of interest" description="Disordered" evidence="1">
    <location>
        <begin position="580"/>
        <end position="615"/>
    </location>
</feature>
<feature type="compositionally biased region" description="Basic and acidic residues" evidence="1">
    <location>
        <begin position="600"/>
        <end position="615"/>
    </location>
</feature>
<dbReference type="EMBL" id="FJUX01000105">
    <property type="protein sequence ID" value="CZT08631.1"/>
    <property type="molecule type" value="Genomic_DNA"/>
</dbReference>
<evidence type="ECO:0000256" key="1">
    <source>
        <dbReference type="SAM" id="MobiDB-lite"/>
    </source>
</evidence>
<dbReference type="Pfam" id="PF12520">
    <property type="entry name" value="DUF3723"/>
    <property type="match status" value="1"/>
</dbReference>
<dbReference type="OrthoDB" id="4227485at2759"/>
<reference evidence="3" key="1">
    <citation type="submission" date="2016-03" db="EMBL/GenBank/DDBJ databases">
        <authorList>
            <person name="Guldener U."/>
        </authorList>
    </citation>
    <scope>NUCLEOTIDE SEQUENCE [LARGE SCALE GENOMIC DNA]</scope>
    <source>
        <strain evidence="3">04CH-RAC-A.6.1</strain>
    </source>
</reference>
<dbReference type="AlphaFoldDB" id="A0A1E1LDN1"/>
<dbReference type="Proteomes" id="UP000178912">
    <property type="component" value="Unassembled WGS sequence"/>
</dbReference>